<name>D6A7P7_STRV1</name>
<feature type="domain" description="HNH nuclease" evidence="1">
    <location>
        <begin position="190"/>
        <end position="246"/>
    </location>
</feature>
<dbReference type="EMBL" id="DS999641">
    <property type="protein sequence ID" value="EFE67977.2"/>
    <property type="molecule type" value="Genomic_DNA"/>
</dbReference>
<dbReference type="AlphaFoldDB" id="D6A7P7"/>
<sequence length="298" mass="33313">MTASMLVDRLRNLKVHRQNGRPSRHKPLSLLWGISRIAAGKPRLAPWREFRDEVGGLLAEFGLPESSVTPEYPFWRLKTSQLWRIEGLPSDSSAEPSPATLDRFNPEAGLSEQAAHLLDDPFVRSQAVAVLRETYLVDVDHHALMNRLGLAGYESASGVPDGAEEQETEPGPVSRRTVTLSRIVRDPELTTMVKRLHGDRCQVCGLQLSTHFSTYSEAAHIRGLGRPHNGPDKLSNLLVLCPNHHVQFDALAIYVDTDDTVRMTADGTPIGQLRRHHAHPINEAHLRYHRALCGRDHK</sequence>
<dbReference type="InterPro" id="IPR003615">
    <property type="entry name" value="HNH_nuc"/>
</dbReference>
<reference evidence="3" key="1">
    <citation type="submission" date="2008-12" db="EMBL/GenBank/DDBJ databases">
        <title>Annotation of Streptomyces ghanaensis ATCC 14672.</title>
        <authorList>
            <consortium name="The Broad Institute Genome Sequencing Platform"/>
            <consortium name="Broad Institute Microbial Sequencing Center"/>
            <person name="Fischbach M."/>
            <person name="Ward D."/>
            <person name="Young S."/>
            <person name="Kodira C.D."/>
            <person name="Zeng Q."/>
            <person name="Koehrsen M."/>
            <person name="Godfrey P."/>
            <person name="Alvarado L."/>
            <person name="Berlin A.M."/>
            <person name="Borenstein D."/>
            <person name="Chen Z."/>
            <person name="Engels R."/>
            <person name="Freedman E."/>
            <person name="Gellesch M."/>
            <person name="Goldberg J."/>
            <person name="Griggs A."/>
            <person name="Gujja S."/>
            <person name="Heiman D.I."/>
            <person name="Hepburn T.A."/>
            <person name="Howarth C."/>
            <person name="Jen D."/>
            <person name="Larson L."/>
            <person name="Lewis B."/>
            <person name="Mehta T."/>
            <person name="Park D."/>
            <person name="Pearson M."/>
            <person name="Roberts A."/>
            <person name="Saif S."/>
            <person name="Shea T.D."/>
            <person name="Shenoy N."/>
            <person name="Sisk P."/>
            <person name="Stolte C."/>
            <person name="Sykes S.N."/>
            <person name="Walk T."/>
            <person name="White J."/>
            <person name="Yandava C."/>
            <person name="Straight P."/>
            <person name="Clardy J."/>
            <person name="Hung D."/>
            <person name="Kolter R."/>
            <person name="Mekalanos J."/>
            <person name="Walker S."/>
            <person name="Walsh C.T."/>
            <person name="Wieland B.L.C."/>
            <person name="Ilzarbe M."/>
            <person name="Galagan J."/>
            <person name="Nusbaum C."/>
            <person name="Birren B."/>
        </authorList>
    </citation>
    <scope>NUCLEOTIDE SEQUENCE [LARGE SCALE GENOMIC DNA]</scope>
    <source>
        <strain evidence="3">ATCC 14672 / DSM 40746 / JCM 4963 / KCTC 9882 / NRRL B-12104 / FH 1290</strain>
    </source>
</reference>
<evidence type="ECO:0000313" key="3">
    <source>
        <dbReference type="Proteomes" id="UP000003824"/>
    </source>
</evidence>
<dbReference type="eggNOG" id="COG3440">
    <property type="taxonomic scope" value="Bacteria"/>
</dbReference>
<protein>
    <recommendedName>
        <fullName evidence="1">HNH nuclease domain-containing protein</fullName>
    </recommendedName>
</protein>
<dbReference type="InterPro" id="IPR058813">
    <property type="entry name" value="DNA-SBD_ScoMcrA"/>
</dbReference>
<dbReference type="SMART" id="SM00507">
    <property type="entry name" value="HNHc"/>
    <property type="match status" value="1"/>
</dbReference>
<evidence type="ECO:0000259" key="1">
    <source>
        <dbReference type="SMART" id="SM00507"/>
    </source>
</evidence>
<dbReference type="Pfam" id="PF26340">
    <property type="entry name" value="DNA-SBD_ScoMcrA"/>
    <property type="match status" value="1"/>
</dbReference>
<proteinExistence type="predicted"/>
<gene>
    <name evidence="2" type="ORF">SSFG_03223</name>
</gene>
<dbReference type="CDD" id="cd00085">
    <property type="entry name" value="HNHc"/>
    <property type="match status" value="1"/>
</dbReference>
<organism evidence="2 3">
    <name type="scientific">Streptomyces viridosporus (strain ATCC 14672 / DSM 40746 / JCM 4963 / KCTC 9882 / NRRL B-12104 / FH 1290)</name>
    <name type="common">Streptomyces ghanaensis</name>
    <dbReference type="NCBI Taxonomy" id="566461"/>
    <lineage>
        <taxon>Bacteria</taxon>
        <taxon>Bacillati</taxon>
        <taxon>Actinomycetota</taxon>
        <taxon>Actinomycetes</taxon>
        <taxon>Kitasatosporales</taxon>
        <taxon>Streptomycetaceae</taxon>
        <taxon>Streptomyces</taxon>
    </lineage>
</organism>
<dbReference type="Proteomes" id="UP000003824">
    <property type="component" value="Unassembled WGS sequence"/>
</dbReference>
<evidence type="ECO:0000313" key="2">
    <source>
        <dbReference type="EMBL" id="EFE67977.2"/>
    </source>
</evidence>
<accession>D6A7P7</accession>
<dbReference type="Pfam" id="PF13391">
    <property type="entry name" value="HNH_2"/>
    <property type="match status" value="1"/>
</dbReference>